<dbReference type="InterPro" id="IPR050107">
    <property type="entry name" value="ABC_carbohydrate_import_ATPase"/>
</dbReference>
<sequence length="145" mass="16253">MRDGYIALSGKTAELNKDEVITAITPKAKNAQLTESQKLWLELPGHHRIKRNDKPILKVVNLTGEGFKNISFDIYPGEILGLAGVVGAGRTELAETLYGLRKQKCGQIFLIFMRSVIAIPKHGWSRALFICRKTAKPQGYIWTHH</sequence>
<evidence type="ECO:0000259" key="3">
    <source>
        <dbReference type="Pfam" id="PF00005"/>
    </source>
</evidence>
<dbReference type="PANTHER" id="PTHR43790">
    <property type="entry name" value="CARBOHYDRATE TRANSPORT ATP-BINDING PROTEIN MG119-RELATED"/>
    <property type="match status" value="1"/>
</dbReference>
<dbReference type="AlphaFoldDB" id="A0A336N6F0"/>
<feature type="domain" description="ABC transporter" evidence="3">
    <location>
        <begin position="67"/>
        <end position="109"/>
    </location>
</feature>
<dbReference type="SUPFAM" id="SSF52540">
    <property type="entry name" value="P-loop containing nucleoside triphosphate hydrolases"/>
    <property type="match status" value="1"/>
</dbReference>
<keyword evidence="2 4" id="KW-0067">ATP-binding</keyword>
<evidence type="ECO:0000313" key="5">
    <source>
        <dbReference type="Proteomes" id="UP000253728"/>
    </source>
</evidence>
<organism evidence="4 5">
    <name type="scientific">Aggregatibacter aphrophilus</name>
    <name type="common">Haemophilus aphrophilus</name>
    <dbReference type="NCBI Taxonomy" id="732"/>
    <lineage>
        <taxon>Bacteria</taxon>
        <taxon>Pseudomonadati</taxon>
        <taxon>Pseudomonadota</taxon>
        <taxon>Gammaproteobacteria</taxon>
        <taxon>Pasteurellales</taxon>
        <taxon>Pasteurellaceae</taxon>
        <taxon>Aggregatibacter</taxon>
    </lineage>
</organism>
<dbReference type="PANTHER" id="PTHR43790:SF2">
    <property type="entry name" value="AUTOINDUCER 2 IMPORT ATP-BINDING PROTEIN LSRA"/>
    <property type="match status" value="1"/>
</dbReference>
<accession>A0A336N6F0</accession>
<dbReference type="InterPro" id="IPR003439">
    <property type="entry name" value="ABC_transporter-like_ATP-bd"/>
</dbReference>
<name>A0A336N6F0_AGGAP</name>
<dbReference type="EC" id="3.6.3.-" evidence="4"/>
<protein>
    <submittedName>
        <fullName evidence="4">Autoinducer 2 import ATP-binding protein LsrA</fullName>
        <ecNumber evidence="4">3.6.3.-</ecNumber>
    </submittedName>
</protein>
<dbReference type="Proteomes" id="UP000253728">
    <property type="component" value="Unassembled WGS sequence"/>
</dbReference>
<proteinExistence type="predicted"/>
<evidence type="ECO:0000313" key="4">
    <source>
        <dbReference type="EMBL" id="SSZ29586.1"/>
    </source>
</evidence>
<gene>
    <name evidence="4" type="primary">lsrA_2</name>
    <name evidence="4" type="ORF">NCTC5908_01390</name>
</gene>
<evidence type="ECO:0000256" key="1">
    <source>
        <dbReference type="ARBA" id="ARBA00022741"/>
    </source>
</evidence>
<dbReference type="InterPro" id="IPR027417">
    <property type="entry name" value="P-loop_NTPase"/>
</dbReference>
<dbReference type="Pfam" id="PF00005">
    <property type="entry name" value="ABC_tran"/>
    <property type="match status" value="1"/>
</dbReference>
<evidence type="ECO:0000256" key="2">
    <source>
        <dbReference type="ARBA" id="ARBA00022840"/>
    </source>
</evidence>
<keyword evidence="1" id="KW-0547">Nucleotide-binding</keyword>
<keyword evidence="4" id="KW-0378">Hydrolase</keyword>
<dbReference type="EMBL" id="UFSP01000002">
    <property type="protein sequence ID" value="SSZ29586.1"/>
    <property type="molecule type" value="Genomic_DNA"/>
</dbReference>
<dbReference type="GO" id="GO:0016887">
    <property type="term" value="F:ATP hydrolysis activity"/>
    <property type="evidence" value="ECO:0007669"/>
    <property type="project" value="InterPro"/>
</dbReference>
<dbReference type="Gene3D" id="3.40.50.300">
    <property type="entry name" value="P-loop containing nucleotide triphosphate hydrolases"/>
    <property type="match status" value="1"/>
</dbReference>
<dbReference type="GO" id="GO:0005524">
    <property type="term" value="F:ATP binding"/>
    <property type="evidence" value="ECO:0007669"/>
    <property type="project" value="UniProtKB-KW"/>
</dbReference>
<reference evidence="4 5" key="1">
    <citation type="submission" date="2018-06" db="EMBL/GenBank/DDBJ databases">
        <authorList>
            <consortium name="Pathogen Informatics"/>
            <person name="Doyle S."/>
        </authorList>
    </citation>
    <scope>NUCLEOTIDE SEQUENCE [LARGE SCALE GENOMIC DNA]</scope>
    <source>
        <strain evidence="4 5">NCTC5908</strain>
    </source>
</reference>